<dbReference type="InterPro" id="IPR005537">
    <property type="entry name" value="RAMP_III_fam"/>
</dbReference>
<comment type="caution">
    <text evidence="3">The sequence shown here is derived from an EMBL/GenBank/DDBJ whole genome shotgun (WGS) entry which is preliminary data.</text>
</comment>
<name>A0A7V0NEL5_DESA2</name>
<proteinExistence type="predicted"/>
<dbReference type="PANTHER" id="PTHR36700">
    <property type="entry name" value="CRISPR SYSTEM CMR SUBUNIT CMR4"/>
    <property type="match status" value="1"/>
</dbReference>
<evidence type="ECO:0000313" key="3">
    <source>
        <dbReference type="EMBL" id="HDD35735.1"/>
    </source>
</evidence>
<dbReference type="EMBL" id="DQWQ01000128">
    <property type="protein sequence ID" value="HDD35735.1"/>
    <property type="molecule type" value="Genomic_DNA"/>
</dbReference>
<organism evidence="3">
    <name type="scientific">Desulfofervidus auxilii</name>
    <dbReference type="NCBI Taxonomy" id="1621989"/>
    <lineage>
        <taxon>Bacteria</taxon>
        <taxon>Pseudomonadati</taxon>
        <taxon>Thermodesulfobacteriota</taxon>
        <taxon>Candidatus Desulfofervidia</taxon>
        <taxon>Candidatus Desulfofervidales</taxon>
        <taxon>Candidatus Desulfofervidaceae</taxon>
        <taxon>Candidatus Desulfofervidus</taxon>
    </lineage>
</organism>
<dbReference type="NCBIfam" id="TIGR02580">
    <property type="entry name" value="cas_RAMP_Cmr4"/>
    <property type="match status" value="1"/>
</dbReference>
<dbReference type="Proteomes" id="UP000885706">
    <property type="component" value="Unassembled WGS sequence"/>
</dbReference>
<gene>
    <name evidence="3" type="primary">cmr4</name>
    <name evidence="3" type="ORF">ENF30_02925</name>
</gene>
<dbReference type="InterPro" id="IPR013410">
    <property type="entry name" value="CRISPR-assoc_RAMP_Cmr4"/>
</dbReference>
<evidence type="ECO:0000256" key="1">
    <source>
        <dbReference type="ARBA" id="ARBA00023118"/>
    </source>
</evidence>
<dbReference type="Pfam" id="PF03787">
    <property type="entry name" value="RAMPs"/>
    <property type="match status" value="1"/>
</dbReference>
<reference evidence="3" key="1">
    <citation type="journal article" date="2020" name="mSystems">
        <title>Genome- and Community-Level Interaction Insights into Carbon Utilization and Element Cycling Functions of Hydrothermarchaeota in Hydrothermal Sediment.</title>
        <authorList>
            <person name="Zhou Z."/>
            <person name="Liu Y."/>
            <person name="Xu W."/>
            <person name="Pan J."/>
            <person name="Luo Z.H."/>
            <person name="Li M."/>
        </authorList>
    </citation>
    <scope>NUCLEOTIDE SEQUENCE [LARGE SCALE GENOMIC DNA]</scope>
    <source>
        <strain evidence="3">HyVt-113</strain>
    </source>
</reference>
<evidence type="ECO:0000259" key="2">
    <source>
        <dbReference type="Pfam" id="PF03787"/>
    </source>
</evidence>
<accession>A0A7V0NEL5</accession>
<feature type="non-terminal residue" evidence="3">
    <location>
        <position position="302"/>
    </location>
</feature>
<keyword evidence="1" id="KW-0051">Antiviral defense</keyword>
<dbReference type="GO" id="GO:0051607">
    <property type="term" value="P:defense response to virus"/>
    <property type="evidence" value="ECO:0007669"/>
    <property type="project" value="UniProtKB-KW"/>
</dbReference>
<protein>
    <submittedName>
        <fullName evidence="3">Type III-B CRISPR module RAMP protein Cmr4</fullName>
    </submittedName>
</protein>
<dbReference type="AlphaFoldDB" id="A0A7V0NEL5"/>
<feature type="domain" description="CRISPR type III-associated protein" evidence="2">
    <location>
        <begin position="10"/>
        <end position="291"/>
    </location>
</feature>
<sequence>MFKKALPFFIHIITPLHAGTGQELGIVDLPIQRERHTGFPKIEASGLKGSIREVFEELLTVKSGKYVFDINDIKKEKRIKKLKQIFSNIEEIWRVKKKENGKEIEETKKDKEGNEKIKYNEAIDLTFGPEGDVSHAGALGFTDARILLFPVKSMKGVFAYITCPQVLKRFEEEITIAEKKIEWNSQKINVNEIPPNSFPKDTSQVLISGRVILEEYTFELAPSEDLKRFANWLAKKTGIEEISQKIIVLSDDDFKDFVHLSTEVVTRIKINNATGTVETGALFTEEFLPAETLLYSLALASP</sequence>
<dbReference type="PANTHER" id="PTHR36700:SF1">
    <property type="entry name" value="CRISPR SYSTEM CMR SUBUNIT CMR4"/>
    <property type="match status" value="1"/>
</dbReference>